<evidence type="ECO:0000313" key="3">
    <source>
        <dbReference type="Proteomes" id="UP000054821"/>
    </source>
</evidence>
<feature type="region of interest" description="Disordered" evidence="1">
    <location>
        <begin position="1"/>
        <end position="116"/>
    </location>
</feature>
<feature type="non-terminal residue" evidence="2">
    <location>
        <position position="1"/>
    </location>
</feature>
<feature type="compositionally biased region" description="Low complexity" evidence="1">
    <location>
        <begin position="1"/>
        <end position="10"/>
    </location>
</feature>
<gene>
    <name evidence="2" type="ORF">TGAM01_v206908</name>
</gene>
<dbReference type="Proteomes" id="UP000054821">
    <property type="component" value="Unassembled WGS sequence"/>
</dbReference>
<accession>A0A2P4ZIU4</accession>
<proteinExistence type="predicted"/>
<comment type="caution">
    <text evidence="2">The sequence shown here is derived from an EMBL/GenBank/DDBJ whole genome shotgun (WGS) entry which is preliminary data.</text>
</comment>
<keyword evidence="3" id="KW-1185">Reference proteome</keyword>
<feature type="compositionally biased region" description="Basic and acidic residues" evidence="1">
    <location>
        <begin position="42"/>
        <end position="58"/>
    </location>
</feature>
<reference evidence="2 3" key="1">
    <citation type="journal article" date="2016" name="Genome Announc.">
        <title>Draft Whole-Genome Sequence of Trichoderma gamsii T6085, a Promising Biocontrol Agent of Fusarium Head Blight on Wheat.</title>
        <authorList>
            <person name="Baroncelli R."/>
            <person name="Zapparata A."/>
            <person name="Piaggeschi G."/>
            <person name="Sarrocco S."/>
            <person name="Vannacci G."/>
        </authorList>
    </citation>
    <scope>NUCLEOTIDE SEQUENCE [LARGE SCALE GENOMIC DNA]</scope>
    <source>
        <strain evidence="2 3">T6085</strain>
    </source>
</reference>
<dbReference type="RefSeq" id="XP_024405286.1">
    <property type="nucleotide sequence ID" value="XM_024549977.1"/>
</dbReference>
<dbReference type="GeneID" id="36347669"/>
<protein>
    <submittedName>
        <fullName evidence="2">Uncharacterized protein</fullName>
    </submittedName>
</protein>
<name>A0A2P4ZIU4_9HYPO</name>
<dbReference type="AlphaFoldDB" id="A0A2P4ZIU4"/>
<feature type="compositionally biased region" description="Low complexity" evidence="1">
    <location>
        <begin position="28"/>
        <end position="41"/>
    </location>
</feature>
<evidence type="ECO:0000313" key="2">
    <source>
        <dbReference type="EMBL" id="PON24220.1"/>
    </source>
</evidence>
<dbReference type="EMBL" id="JPDN02000024">
    <property type="protein sequence ID" value="PON24220.1"/>
    <property type="molecule type" value="Genomic_DNA"/>
</dbReference>
<sequence length="116" mass="12808">VPAALPAKALPRPPRPLWSRRYPRRRSSLLQLTTASTTSSSRLRDIDGPAQRPVRDQLQRQASVTRPRLCSRQTQTLSAKHHHPGANGAATPSLRRIDTKTGLAEPRTWLPAVPVA</sequence>
<evidence type="ECO:0000256" key="1">
    <source>
        <dbReference type="SAM" id="MobiDB-lite"/>
    </source>
</evidence>
<organism evidence="2 3">
    <name type="scientific">Trichoderma gamsii</name>
    <dbReference type="NCBI Taxonomy" id="398673"/>
    <lineage>
        <taxon>Eukaryota</taxon>
        <taxon>Fungi</taxon>
        <taxon>Dikarya</taxon>
        <taxon>Ascomycota</taxon>
        <taxon>Pezizomycotina</taxon>
        <taxon>Sordariomycetes</taxon>
        <taxon>Hypocreomycetidae</taxon>
        <taxon>Hypocreales</taxon>
        <taxon>Hypocreaceae</taxon>
        <taxon>Trichoderma</taxon>
    </lineage>
</organism>